<evidence type="ECO:0000313" key="9">
    <source>
        <dbReference type="Proteomes" id="UP000694018"/>
    </source>
</evidence>
<dbReference type="Pfam" id="PF07685">
    <property type="entry name" value="GATase_3"/>
    <property type="match status" value="1"/>
</dbReference>
<comment type="function">
    <text evidence="4 5">Catalyzes amidations at positions B, D, E, and G on adenosylcobyrinic A,C-diamide. NH(2) groups are provided by glutamine, and one molecule of ATP is hydrogenolyzed for each amidation.</text>
</comment>
<proteinExistence type="inferred from homology"/>
<dbReference type="GO" id="GO:0016874">
    <property type="term" value="F:ligase activity"/>
    <property type="evidence" value="ECO:0007669"/>
    <property type="project" value="UniProtKB-KW"/>
</dbReference>
<comment type="similarity">
    <text evidence="1 5">Belongs to the CobB/CobQ family. CobQ subfamily.</text>
</comment>
<accession>A0A8F5BLH1</accession>
<feature type="domain" description="CobQ/CobB/MinD/ParA nucleotide binding" evidence="6">
    <location>
        <begin position="3"/>
        <end position="225"/>
    </location>
</feature>
<dbReference type="GeneID" id="65561883"/>
<dbReference type="KEGG" id="sshi:J5U23_00266"/>
<dbReference type="InterPro" id="IPR011698">
    <property type="entry name" value="GATase_3"/>
</dbReference>
<dbReference type="OrthoDB" id="53136at2157"/>
<keyword evidence="8" id="KW-0436">Ligase</keyword>
<dbReference type="PROSITE" id="PS51274">
    <property type="entry name" value="GATASE_COBBQ"/>
    <property type="match status" value="1"/>
</dbReference>
<dbReference type="NCBIfam" id="TIGR00313">
    <property type="entry name" value="cobQ"/>
    <property type="match status" value="1"/>
</dbReference>
<dbReference type="InterPro" id="IPR033949">
    <property type="entry name" value="CobQ_GATase1"/>
</dbReference>
<evidence type="ECO:0000256" key="4">
    <source>
        <dbReference type="ARBA" id="ARBA00025166"/>
    </source>
</evidence>
<dbReference type="HAMAP" id="MF_00028">
    <property type="entry name" value="CobQ"/>
    <property type="match status" value="1"/>
</dbReference>
<evidence type="ECO:0000313" key="8">
    <source>
        <dbReference type="EMBL" id="QXJ27399.1"/>
    </source>
</evidence>
<dbReference type="InterPro" id="IPR002586">
    <property type="entry name" value="CobQ/CobB/MinD/ParA_Nub-bd_dom"/>
</dbReference>
<dbReference type="PANTHER" id="PTHR21343">
    <property type="entry name" value="DETHIOBIOTIN SYNTHETASE"/>
    <property type="match status" value="1"/>
</dbReference>
<dbReference type="Pfam" id="PF01656">
    <property type="entry name" value="CbiA"/>
    <property type="match status" value="1"/>
</dbReference>
<dbReference type="PANTHER" id="PTHR21343:SF1">
    <property type="entry name" value="COBYRIC ACID SYNTHASE"/>
    <property type="match status" value="1"/>
</dbReference>
<keyword evidence="5" id="KW-0169">Cobalamin biosynthesis</keyword>
<dbReference type="NCBIfam" id="NF001989">
    <property type="entry name" value="PRK00784.1"/>
    <property type="match status" value="1"/>
</dbReference>
<reference evidence="8" key="1">
    <citation type="journal article" date="2021" name="Environ. Microbiol.">
        <title>New insights into the diversity and evolution of the archaeal mobilome from three complete genomes of Saccharolobus shibatae.</title>
        <authorList>
            <person name="Medvedeva S."/>
            <person name="Brandt D."/>
            <person name="Cvirkaite-Krupovic V."/>
            <person name="Liu Y."/>
            <person name="Severinov K."/>
            <person name="Ishino S."/>
            <person name="Ishino Y."/>
            <person name="Prangishvili D."/>
            <person name="Kalinowski J."/>
            <person name="Krupovic M."/>
        </authorList>
    </citation>
    <scope>NUCLEOTIDE SEQUENCE</scope>
    <source>
        <strain evidence="8">B12</strain>
    </source>
</reference>
<feature type="domain" description="CobB/CobQ-like glutamine amidotransferase" evidence="7">
    <location>
        <begin position="236"/>
        <end position="417"/>
    </location>
</feature>
<evidence type="ECO:0000256" key="1">
    <source>
        <dbReference type="ARBA" id="ARBA00006205"/>
    </source>
</evidence>
<dbReference type="GO" id="GO:0009236">
    <property type="term" value="P:cobalamin biosynthetic process"/>
    <property type="evidence" value="ECO:0007669"/>
    <property type="project" value="UniProtKB-UniRule"/>
</dbReference>
<dbReference type="GO" id="GO:0015420">
    <property type="term" value="F:ABC-type vitamin B12 transporter activity"/>
    <property type="evidence" value="ECO:0007669"/>
    <property type="project" value="UniProtKB-UniRule"/>
</dbReference>
<dbReference type="InterPro" id="IPR004459">
    <property type="entry name" value="CobQ_synth"/>
</dbReference>
<evidence type="ECO:0000256" key="2">
    <source>
        <dbReference type="ARBA" id="ARBA00014921"/>
    </source>
</evidence>
<dbReference type="EMBL" id="CP077717">
    <property type="protein sequence ID" value="QXJ27399.1"/>
    <property type="molecule type" value="Genomic_DNA"/>
</dbReference>
<feature type="active site" description="Nucleophile" evidence="5">
    <location>
        <position position="311"/>
    </location>
</feature>
<evidence type="ECO:0000256" key="3">
    <source>
        <dbReference type="ARBA" id="ARBA00022962"/>
    </source>
</evidence>
<dbReference type="CDD" id="cd01750">
    <property type="entry name" value="GATase1_CobQ"/>
    <property type="match status" value="1"/>
</dbReference>
<sequence length="465" mass="51862">MSIIVASTMSDSGKSFVTTGLVRILNAKPLKIQNMSLNSISTCDGGEIAFIQAYQAWGAGIRPERHMNPILLKPMGKGLEVIFMGNSLGIMSGNEYYNLATNTLWQKISQFLSSDVVIEAAGGIGEPNFIDKDITAIKVMKDKGIPAILVLDIDRGGAFASAYGTYMMLPQSIREKLKGFIINKFRGDEKFLYDAIKWLEEKTGMKYLGYLPFLSEVPIMPEDSMNIYNFGEGDVEVAIIAYPYMSNFNEFYALAKSNAHVSFVKKPKEIAKADLVILPGSRNTLESLKWLVENGFVEYLRQKTRGILGICGGFQILGKKLIDPYGIEAGYPIEYEGLGVFDVNVHYGKTKIVSISSGVSEYGKIDGYEIRRGVVKYVDEKPLLKITVRNGEKVSVEDGARKDSIIGLSVHGSLFSEGMKKLLKEFNINIYSQSMVDEIQQQAIRVEQFLRKYLHIDEIAEIYKQ</sequence>
<feature type="active site" evidence="5">
    <location>
        <position position="411"/>
    </location>
</feature>
<name>A0A8F5BLH1_SACSH</name>
<organism evidence="8 9">
    <name type="scientific">Saccharolobus shibatae (strain ATCC 51178 / DSM 5389 / JCM 8931 / NBRC 15437 / B12)</name>
    <name type="common">Sulfolobus shibatae</name>
    <dbReference type="NCBI Taxonomy" id="523848"/>
    <lineage>
        <taxon>Archaea</taxon>
        <taxon>Thermoproteota</taxon>
        <taxon>Thermoprotei</taxon>
        <taxon>Sulfolobales</taxon>
        <taxon>Sulfolobaceae</taxon>
        <taxon>Saccharolobus</taxon>
    </lineage>
</organism>
<dbReference type="PROSITE" id="PS51273">
    <property type="entry name" value="GATASE_TYPE_1"/>
    <property type="match status" value="1"/>
</dbReference>
<dbReference type="RefSeq" id="WP_218266710.1">
    <property type="nucleotide sequence ID" value="NZ_CP077717.1"/>
</dbReference>
<dbReference type="UniPathway" id="UPA00148"/>
<gene>
    <name evidence="5" type="primary">cobQ</name>
    <name evidence="8" type="ORF">J5U23_00266</name>
</gene>
<evidence type="ECO:0000259" key="7">
    <source>
        <dbReference type="Pfam" id="PF07685"/>
    </source>
</evidence>
<dbReference type="Proteomes" id="UP000694018">
    <property type="component" value="Chromosome"/>
</dbReference>
<evidence type="ECO:0000259" key="6">
    <source>
        <dbReference type="Pfam" id="PF01656"/>
    </source>
</evidence>
<keyword evidence="3 5" id="KW-0315">Glutamine amidotransferase</keyword>
<dbReference type="AlphaFoldDB" id="A0A8F5BLH1"/>
<comment type="pathway">
    <text evidence="5">Cofactor biosynthesis; adenosylcobalamin biosynthesis.</text>
</comment>
<protein>
    <recommendedName>
        <fullName evidence="2 5">Probable cobyric acid synthase</fullName>
    </recommendedName>
</protein>
<evidence type="ECO:0000256" key="5">
    <source>
        <dbReference type="HAMAP-Rule" id="MF_00028"/>
    </source>
</evidence>